<dbReference type="InParanoid" id="A0A409XQ93"/>
<evidence type="ECO:0000256" key="1">
    <source>
        <dbReference type="SAM" id="MobiDB-lite"/>
    </source>
</evidence>
<keyword evidence="3" id="KW-1185">Reference proteome</keyword>
<feature type="region of interest" description="Disordered" evidence="1">
    <location>
        <begin position="260"/>
        <end position="299"/>
    </location>
</feature>
<protein>
    <submittedName>
        <fullName evidence="2">Uncharacterized protein</fullName>
    </submittedName>
</protein>
<sequence length="299" mass="32385">MLDRDTRYAVIVVSVCTRTKHFHSRFVLRVGMLDRDVKYAAIAEDEGVVFVWCRIVVVVDGGAGAVRRGSCSCSSSSAAIQINTRTRTRTRTRTQRHEQSNRSALSFAGVALPTPTVAFCPRQPPVPCQYALPDIGDTSRDSVFRNVDLRFSGMGSVARLMASSGSLRLGWLLRSLRSSSTSSIAGGAVRWGFGTGGGGGFGGAVDDDGDGGVKMKVKTDIDMMREQEEEGGRDEDNGPVIVKGPNQKNKACALTNLIQLRLGQHPSPTQKSQQKPPKQKHPALHIDIDDTKSDPETDR</sequence>
<reference evidence="2 3" key="1">
    <citation type="journal article" date="2018" name="Evol. Lett.">
        <title>Horizontal gene cluster transfer increased hallucinogenic mushroom diversity.</title>
        <authorList>
            <person name="Reynolds H.T."/>
            <person name="Vijayakumar V."/>
            <person name="Gluck-Thaler E."/>
            <person name="Korotkin H.B."/>
            <person name="Matheny P.B."/>
            <person name="Slot J.C."/>
        </authorList>
    </citation>
    <scope>NUCLEOTIDE SEQUENCE [LARGE SCALE GENOMIC DNA]</scope>
    <source>
        <strain evidence="2 3">2631</strain>
    </source>
</reference>
<evidence type="ECO:0000313" key="3">
    <source>
        <dbReference type="Proteomes" id="UP000283269"/>
    </source>
</evidence>
<feature type="region of interest" description="Disordered" evidence="1">
    <location>
        <begin position="226"/>
        <end position="248"/>
    </location>
</feature>
<dbReference type="EMBL" id="NHYD01000946">
    <property type="protein sequence ID" value="PPQ92887.1"/>
    <property type="molecule type" value="Genomic_DNA"/>
</dbReference>
<evidence type="ECO:0000313" key="2">
    <source>
        <dbReference type="EMBL" id="PPQ92887.1"/>
    </source>
</evidence>
<feature type="compositionally biased region" description="Low complexity" evidence="1">
    <location>
        <begin position="264"/>
        <end position="276"/>
    </location>
</feature>
<dbReference type="AlphaFoldDB" id="A0A409XQ93"/>
<name>A0A409XQ93_PSICY</name>
<comment type="caution">
    <text evidence="2">The sequence shown here is derived from an EMBL/GenBank/DDBJ whole genome shotgun (WGS) entry which is preliminary data.</text>
</comment>
<feature type="compositionally biased region" description="Basic and acidic residues" evidence="1">
    <location>
        <begin position="284"/>
        <end position="299"/>
    </location>
</feature>
<proteinExistence type="predicted"/>
<accession>A0A409XQ93</accession>
<gene>
    <name evidence="2" type="ORF">CVT25_010179</name>
</gene>
<dbReference type="Proteomes" id="UP000283269">
    <property type="component" value="Unassembled WGS sequence"/>
</dbReference>
<organism evidence="2 3">
    <name type="scientific">Psilocybe cyanescens</name>
    <dbReference type="NCBI Taxonomy" id="93625"/>
    <lineage>
        <taxon>Eukaryota</taxon>
        <taxon>Fungi</taxon>
        <taxon>Dikarya</taxon>
        <taxon>Basidiomycota</taxon>
        <taxon>Agaricomycotina</taxon>
        <taxon>Agaricomycetes</taxon>
        <taxon>Agaricomycetidae</taxon>
        <taxon>Agaricales</taxon>
        <taxon>Agaricineae</taxon>
        <taxon>Strophariaceae</taxon>
        <taxon>Psilocybe</taxon>
    </lineage>
</organism>